<gene>
    <name evidence="1" type="ORF">CCHL11_02574</name>
</gene>
<evidence type="ECO:0000313" key="2">
    <source>
        <dbReference type="Proteomes" id="UP000186583"/>
    </source>
</evidence>
<evidence type="ECO:0000313" key="1">
    <source>
        <dbReference type="EMBL" id="OLN97845.1"/>
    </source>
</evidence>
<organism evidence="1 2">
    <name type="scientific">Colletotrichum chlorophyti</name>
    <dbReference type="NCBI Taxonomy" id="708187"/>
    <lineage>
        <taxon>Eukaryota</taxon>
        <taxon>Fungi</taxon>
        <taxon>Dikarya</taxon>
        <taxon>Ascomycota</taxon>
        <taxon>Pezizomycotina</taxon>
        <taxon>Sordariomycetes</taxon>
        <taxon>Hypocreomycetidae</taxon>
        <taxon>Glomerellales</taxon>
        <taxon>Glomerellaceae</taxon>
        <taxon>Colletotrichum</taxon>
    </lineage>
</organism>
<protein>
    <submittedName>
        <fullName evidence="1">Uncharacterized protein</fullName>
    </submittedName>
</protein>
<accession>A0A1Q8S8U8</accession>
<name>A0A1Q8S8U8_9PEZI</name>
<dbReference type="AlphaFoldDB" id="A0A1Q8S8U8"/>
<sequence>MHKSSVESLMADFEHSVEVKGATALEKAAITMLSSSWSPVLL</sequence>
<dbReference type="EMBL" id="MPGH01000002">
    <property type="protein sequence ID" value="OLN97845.1"/>
    <property type="molecule type" value="Genomic_DNA"/>
</dbReference>
<proteinExistence type="predicted"/>
<keyword evidence="2" id="KW-1185">Reference proteome</keyword>
<comment type="caution">
    <text evidence="1">The sequence shown here is derived from an EMBL/GenBank/DDBJ whole genome shotgun (WGS) entry which is preliminary data.</text>
</comment>
<reference evidence="1 2" key="1">
    <citation type="submission" date="2016-11" db="EMBL/GenBank/DDBJ databases">
        <title>Draft Genome Assembly of Colletotrichum chlorophyti a pathogen of herbaceous plants.</title>
        <authorList>
            <person name="Gan P."/>
            <person name="Narusaka M."/>
            <person name="Tsushima A."/>
            <person name="Narusaka Y."/>
            <person name="Takano Y."/>
            <person name="Shirasu K."/>
        </authorList>
    </citation>
    <scope>NUCLEOTIDE SEQUENCE [LARGE SCALE GENOMIC DNA]</scope>
    <source>
        <strain evidence="1 2">NTL11</strain>
    </source>
</reference>
<dbReference type="Proteomes" id="UP000186583">
    <property type="component" value="Unassembled WGS sequence"/>
</dbReference>